<accession>A0A2G9LIU0</accession>
<reference evidence="3 13" key="2">
    <citation type="submission" date="2017-09" db="EMBL/GenBank/DDBJ databases">
        <title>Depth-based differentiation of microbial function through sediment-hosted aquifers and enrichment of novel symbionts in the deep terrestrial subsurface.</title>
        <authorList>
            <person name="Probst A.J."/>
            <person name="Ladd B."/>
            <person name="Jarett J.K."/>
            <person name="Geller-Mcgrath D.E."/>
            <person name="Sieber C.M."/>
            <person name="Emerson J.B."/>
            <person name="Anantharaman K."/>
            <person name="Thomas B.C."/>
            <person name="Malmstrom R."/>
            <person name="Stieglmeier M."/>
            <person name="Klingl A."/>
            <person name="Woyke T."/>
            <person name="Ryan C.M."/>
            <person name="Banfield J.F."/>
        </authorList>
    </citation>
    <scope>NUCLEOTIDE SEQUENCE [LARGE SCALE GENOMIC DNA]</scope>
    <source>
        <strain evidence="5">CG02_land_8_20_14_3_00_31_209</strain>
        <strain evidence="4">CG03_land_8_20_14_0_80_31_114</strain>
        <strain evidence="6">CG17_big_fil_post_rev_8_21_14_2_50_31_73</strain>
        <strain evidence="3">CG18_big_fil_WC_8_21_14_2_50_31_19</strain>
        <strain evidence="8">CG_4_10_14_0_8_um_filter_31_133</strain>
        <strain evidence="7">CG_4_8_14_3_um_filter</strain>
        <strain evidence="10">CG_4_9_14_0_8_um_filter_31_21</strain>
        <strain evidence="9">CG_4_9_14_3_um_filter_31_125</strain>
    </source>
</reference>
<organism evidence="3 13">
    <name type="scientific">Huberarchaeum crystalense</name>
    <dbReference type="NCBI Taxonomy" id="2014257"/>
    <lineage>
        <taxon>Archaea</taxon>
        <taxon>Candidatus Huberarchaeota</taxon>
        <taxon>Candidatus Huberarchaeia</taxon>
        <taxon>Candidatus Huberarchaeales</taxon>
        <taxon>Candidatus Huberarchaeaceae</taxon>
        <taxon>Candidatus Huberarchaeum</taxon>
    </lineage>
</organism>
<evidence type="ECO:0000313" key="4">
    <source>
        <dbReference type="EMBL" id="PIV13890.1"/>
    </source>
</evidence>
<dbReference type="InterPro" id="IPR028098">
    <property type="entry name" value="Glyco_trans_4-like_N"/>
</dbReference>
<dbReference type="Proteomes" id="UP000228989">
    <property type="component" value="Unassembled WGS sequence"/>
</dbReference>
<evidence type="ECO:0000313" key="6">
    <source>
        <dbReference type="EMBL" id="PIV89865.1"/>
    </source>
</evidence>
<accession>A0A2H9P988</accession>
<sequence>MRIAFFTDTYFPQVNGVTFAVNQFKKALEKSHEVKVFYPASKYKPSKNEIPLFSLSFPFYSGYRIVFPWQKSSSHLFDIVHIHGLYGAALLGIKMAKKQKIPCVVTYHTPTHLYTEYLVKSLPLSIRKPLNNTLQKICWWWEKQILKKCDLVLTPSEIIVDFLKERGIKNAVELPNGTDLALFKCKRTKLKKKAIGYIGRLGYEKHVEDIINISNKFDGDILIVGEGPARKYYENLASGKTNIKFLGNVEREKLAKIYNKIDFLVNPSTVETQSLTAIEAMACGTPVIGAAALALKKTITLGKTGFLYEPGNTTDLLKKLSIAYQNKDFLSKNCLVEARKQDIKQTANQLIQLYLNLKNKENRAPFKHRSK</sequence>
<gene>
    <name evidence="10" type="ORF">CO072_00855</name>
    <name evidence="9" type="ORF">CO124_01560</name>
    <name evidence="5" type="ORF">COS22_00785</name>
    <name evidence="4" type="ORF">COS45_00490</name>
    <name evidence="6" type="ORF">COW47_00460</name>
    <name evidence="3" type="ORF">COW69_02340</name>
    <name evidence="8" type="ORF">COY63_00230</name>
    <name evidence="7" type="ORF">COZ66_01720</name>
</gene>
<evidence type="ECO:0000313" key="5">
    <source>
        <dbReference type="EMBL" id="PIV46538.1"/>
    </source>
</evidence>
<evidence type="ECO:0000259" key="1">
    <source>
        <dbReference type="Pfam" id="PF00534"/>
    </source>
</evidence>
<dbReference type="EMBL" id="PETW01000012">
    <property type="protein sequence ID" value="PIV46538.1"/>
    <property type="molecule type" value="Genomic_DNA"/>
</dbReference>
<dbReference type="Pfam" id="PF13439">
    <property type="entry name" value="Glyco_transf_4"/>
    <property type="match status" value="1"/>
</dbReference>
<dbReference type="EMBL" id="PFSX01000023">
    <property type="protein sequence ID" value="PJC01555.1"/>
    <property type="molecule type" value="Genomic_DNA"/>
</dbReference>
<dbReference type="PANTHER" id="PTHR45947:SF3">
    <property type="entry name" value="SULFOQUINOVOSYL TRANSFERASE SQD2"/>
    <property type="match status" value="1"/>
</dbReference>
<protein>
    <recommendedName>
        <fullName evidence="14">Glycosyltransferase family 4 protein</fullName>
    </recommendedName>
</protein>
<dbReference type="InterPro" id="IPR001296">
    <property type="entry name" value="Glyco_trans_1"/>
</dbReference>
<accession>A0A2H9RDE8</accession>
<dbReference type="EMBL" id="PFMG01000010">
    <property type="protein sequence ID" value="PIZ00031.1"/>
    <property type="molecule type" value="Genomic_DNA"/>
</dbReference>
<name>A0A2G9LIU0_HUBC1</name>
<dbReference type="GO" id="GO:0016757">
    <property type="term" value="F:glycosyltransferase activity"/>
    <property type="evidence" value="ECO:0007669"/>
    <property type="project" value="InterPro"/>
</dbReference>
<accession>A0A2H9M9H4</accession>
<feature type="domain" description="Glycosyltransferase subfamily 4-like N-terminal" evidence="2">
    <location>
        <begin position="14"/>
        <end position="181"/>
    </location>
</feature>
<dbReference type="SUPFAM" id="SSF53756">
    <property type="entry name" value="UDP-Glycosyltransferase/glycogen phosphorylase"/>
    <property type="match status" value="1"/>
</dbReference>
<dbReference type="PANTHER" id="PTHR45947">
    <property type="entry name" value="SULFOQUINOVOSYL TRANSFERASE SQD2"/>
    <property type="match status" value="1"/>
</dbReference>
<dbReference type="InterPro" id="IPR050194">
    <property type="entry name" value="Glycosyltransferase_grp1"/>
</dbReference>
<reference evidence="11 12" key="1">
    <citation type="submission" date="2017-09" db="EMBL/GenBank/DDBJ databases">
        <title>Depth-based differentiation of microbial function through sediment-hosted aquifers and enrichment of novel symbionts in the deep terrestrial subsurface.</title>
        <authorList>
            <person name="Probst A.J."/>
            <person name="Ladd B."/>
            <person name="Jarett J.K."/>
            <person name="Geller-Mcgrath D.E."/>
            <person name="Sieber C.M.K."/>
            <person name="Emerson J.B."/>
            <person name="Anantharaman K."/>
            <person name="Thomas B.C."/>
            <person name="Malmstrom R."/>
            <person name="Stieglmeier M."/>
            <person name="Klingl A."/>
            <person name="Woyke T."/>
            <person name="Ryan C.M."/>
            <person name="Banfield J.F."/>
        </authorList>
    </citation>
    <scope>NUCLEOTIDE SEQUENCE [LARGE SCALE GENOMIC DNA]</scope>
</reference>
<feature type="domain" description="Glycosyl transferase family 1" evidence="1">
    <location>
        <begin position="188"/>
        <end position="329"/>
    </location>
</feature>
<dbReference type="Proteomes" id="UP000228888">
    <property type="component" value="Unassembled WGS sequence"/>
</dbReference>
<evidence type="ECO:0000313" key="8">
    <source>
        <dbReference type="EMBL" id="PIZ00031.1"/>
    </source>
</evidence>
<dbReference type="EMBL" id="PFIH01000043">
    <property type="protein sequence ID" value="PIX28031.1"/>
    <property type="molecule type" value="Genomic_DNA"/>
</dbReference>
<accession>A0A2H9MNA8</accession>
<dbReference type="AlphaFoldDB" id="A0A2G9LIU0"/>
<accession>A0A2H9N3U3</accession>
<dbReference type="Proteomes" id="UP000229789">
    <property type="component" value="Unassembled WGS sequence"/>
</dbReference>
<dbReference type="Pfam" id="PF00534">
    <property type="entry name" value="Glycos_transf_1"/>
    <property type="match status" value="1"/>
</dbReference>
<evidence type="ECO:0000313" key="3">
    <source>
        <dbReference type="EMBL" id="PIN66435.1"/>
    </source>
</evidence>
<dbReference type="Proteomes" id="UP000230477">
    <property type="component" value="Unassembled WGS sequence"/>
</dbReference>
<evidence type="ECO:0000313" key="12">
    <source>
        <dbReference type="Proteomes" id="UP000228888"/>
    </source>
</evidence>
<dbReference type="Proteomes" id="UP000228874">
    <property type="component" value="Unassembled WGS sequence"/>
</dbReference>
<comment type="caution">
    <text evidence="3">The sequence shown here is derived from an EMBL/GenBank/DDBJ whole genome shotgun (WGS) entry which is preliminary data.</text>
</comment>
<accession>A0A2H9QSE1</accession>
<evidence type="ECO:0000313" key="11">
    <source>
        <dbReference type="Proteomes" id="UP000228874"/>
    </source>
</evidence>
<evidence type="ECO:0000313" key="9">
    <source>
        <dbReference type="EMBL" id="PJB03944.1"/>
    </source>
</evidence>
<dbReference type="EMBL" id="PFUW01000024">
    <property type="protein sequence ID" value="PJB03944.1"/>
    <property type="molecule type" value="Genomic_DNA"/>
</dbReference>
<evidence type="ECO:0000313" key="13">
    <source>
        <dbReference type="Proteomes" id="UP000229789"/>
    </source>
</evidence>
<evidence type="ECO:0000313" key="10">
    <source>
        <dbReference type="EMBL" id="PJC01555.1"/>
    </source>
</evidence>
<evidence type="ECO:0008006" key="14">
    <source>
        <dbReference type="Google" id="ProtNLM"/>
    </source>
</evidence>
<dbReference type="Gene3D" id="3.40.50.2000">
    <property type="entry name" value="Glycogen Phosphorylase B"/>
    <property type="match status" value="2"/>
</dbReference>
<dbReference type="EMBL" id="PFFF01000014">
    <property type="protein sequence ID" value="PIV89865.1"/>
    <property type="molecule type" value="Genomic_DNA"/>
</dbReference>
<accession>A0A2H9M3L0</accession>
<dbReference type="Proteomes" id="UP000231232">
    <property type="component" value="Unassembled WGS sequence"/>
</dbReference>
<dbReference type="Proteomes" id="UP000231449">
    <property type="component" value="Unassembled WGS sequence"/>
</dbReference>
<evidence type="ECO:0000259" key="2">
    <source>
        <dbReference type="Pfam" id="PF13439"/>
    </source>
</evidence>
<proteinExistence type="predicted"/>
<evidence type="ECO:0000313" key="7">
    <source>
        <dbReference type="EMBL" id="PIX28031.1"/>
    </source>
</evidence>
<dbReference type="Proteomes" id="UP000230713">
    <property type="component" value="Unassembled WGS sequence"/>
</dbReference>
<dbReference type="EMBL" id="PCUF01000037">
    <property type="protein sequence ID" value="PIN66435.1"/>
    <property type="molecule type" value="Genomic_DNA"/>
</dbReference>
<dbReference type="EMBL" id="PEUT01000009">
    <property type="protein sequence ID" value="PIV13890.1"/>
    <property type="molecule type" value="Genomic_DNA"/>
</dbReference>